<feature type="transmembrane region" description="Helical" evidence="1">
    <location>
        <begin position="60"/>
        <end position="78"/>
    </location>
</feature>
<sequence>MNNPVAKIGRYLIGGLVIGGFWYLNKSRPAWEEALRTIVVFTVVMILVKARLKSKPVTIHLVPLIASKATLVLIAAGVEEALRTSHAVGDPALVVAIGLGLAVMLVGGLFHRFFFTVNAPRRSYEDQAR</sequence>
<proteinExistence type="predicted"/>
<reference evidence="2 3" key="1">
    <citation type="submission" date="2016-10" db="EMBL/GenBank/DDBJ databases">
        <authorList>
            <person name="de Groot N.N."/>
        </authorList>
    </citation>
    <scope>NUCLEOTIDE SEQUENCE [LARGE SCALE GENOMIC DNA]</scope>
    <source>
        <strain evidence="2 3">DSM 44993</strain>
    </source>
</reference>
<organism evidence="2 3">
    <name type="scientific">Amycolatopsis saalfeldensis</name>
    <dbReference type="NCBI Taxonomy" id="394193"/>
    <lineage>
        <taxon>Bacteria</taxon>
        <taxon>Bacillati</taxon>
        <taxon>Actinomycetota</taxon>
        <taxon>Actinomycetes</taxon>
        <taxon>Pseudonocardiales</taxon>
        <taxon>Pseudonocardiaceae</taxon>
        <taxon>Amycolatopsis</taxon>
    </lineage>
</organism>
<dbReference type="OrthoDB" id="4762372at2"/>
<accession>A0A1H8YI60</accession>
<keyword evidence="1" id="KW-1133">Transmembrane helix</keyword>
<dbReference type="STRING" id="394193.SAMN04489732_115155"/>
<keyword evidence="3" id="KW-1185">Reference proteome</keyword>
<protein>
    <submittedName>
        <fullName evidence="2">Uncharacterized protein</fullName>
    </submittedName>
</protein>
<gene>
    <name evidence="2" type="ORF">SAMN04489732_115155</name>
</gene>
<dbReference type="Proteomes" id="UP000198582">
    <property type="component" value="Unassembled WGS sequence"/>
</dbReference>
<feature type="transmembrane region" description="Helical" evidence="1">
    <location>
        <begin position="30"/>
        <end position="48"/>
    </location>
</feature>
<dbReference type="EMBL" id="FOEF01000015">
    <property type="protein sequence ID" value="SEP51128.1"/>
    <property type="molecule type" value="Genomic_DNA"/>
</dbReference>
<dbReference type="AlphaFoldDB" id="A0A1H8YI60"/>
<keyword evidence="1" id="KW-0812">Transmembrane</keyword>
<name>A0A1H8YI60_9PSEU</name>
<feature type="transmembrane region" description="Helical" evidence="1">
    <location>
        <begin position="7"/>
        <end position="24"/>
    </location>
</feature>
<dbReference type="RefSeq" id="WP_091622952.1">
    <property type="nucleotide sequence ID" value="NZ_FOEF01000015.1"/>
</dbReference>
<evidence type="ECO:0000256" key="1">
    <source>
        <dbReference type="SAM" id="Phobius"/>
    </source>
</evidence>
<keyword evidence="1" id="KW-0472">Membrane</keyword>
<evidence type="ECO:0000313" key="2">
    <source>
        <dbReference type="EMBL" id="SEP51128.1"/>
    </source>
</evidence>
<evidence type="ECO:0000313" key="3">
    <source>
        <dbReference type="Proteomes" id="UP000198582"/>
    </source>
</evidence>
<feature type="transmembrane region" description="Helical" evidence="1">
    <location>
        <begin position="93"/>
        <end position="115"/>
    </location>
</feature>